<organism evidence="1 2">
    <name type="scientific">Triticum urartu</name>
    <name type="common">Red wild einkorn</name>
    <name type="synonym">Crithodium urartu</name>
    <dbReference type="NCBI Taxonomy" id="4572"/>
    <lineage>
        <taxon>Eukaryota</taxon>
        <taxon>Viridiplantae</taxon>
        <taxon>Streptophyta</taxon>
        <taxon>Embryophyta</taxon>
        <taxon>Tracheophyta</taxon>
        <taxon>Spermatophyta</taxon>
        <taxon>Magnoliopsida</taxon>
        <taxon>Liliopsida</taxon>
        <taxon>Poales</taxon>
        <taxon>Poaceae</taxon>
        <taxon>BOP clade</taxon>
        <taxon>Pooideae</taxon>
        <taxon>Triticodae</taxon>
        <taxon>Triticeae</taxon>
        <taxon>Triticinae</taxon>
        <taxon>Triticum</taxon>
    </lineage>
</organism>
<dbReference type="EnsemblPlants" id="TuG1812G0600001602.01.T01">
    <property type="protein sequence ID" value="TuG1812G0600001602.01.T01.cds473819"/>
    <property type="gene ID" value="TuG1812G0600001602.01"/>
</dbReference>
<proteinExistence type="predicted"/>
<reference evidence="1" key="2">
    <citation type="submission" date="2018-03" db="EMBL/GenBank/DDBJ databases">
        <title>The Triticum urartu genome reveals the dynamic nature of wheat genome evolution.</title>
        <authorList>
            <person name="Ling H."/>
            <person name="Ma B."/>
            <person name="Shi X."/>
            <person name="Liu H."/>
            <person name="Dong L."/>
            <person name="Sun H."/>
            <person name="Cao Y."/>
            <person name="Gao Q."/>
            <person name="Zheng S."/>
            <person name="Li Y."/>
            <person name="Yu Y."/>
            <person name="Du H."/>
            <person name="Qi M."/>
            <person name="Li Y."/>
            <person name="Yu H."/>
            <person name="Cui Y."/>
            <person name="Wang N."/>
            <person name="Chen C."/>
            <person name="Wu H."/>
            <person name="Zhao Y."/>
            <person name="Zhang J."/>
            <person name="Li Y."/>
            <person name="Zhou W."/>
            <person name="Zhang B."/>
            <person name="Hu W."/>
            <person name="Eijk M."/>
            <person name="Tang J."/>
            <person name="Witsenboer H."/>
            <person name="Zhao S."/>
            <person name="Li Z."/>
            <person name="Zhang A."/>
            <person name="Wang D."/>
            <person name="Liang C."/>
        </authorList>
    </citation>
    <scope>NUCLEOTIDE SEQUENCE [LARGE SCALE GENOMIC DNA]</scope>
    <source>
        <strain evidence="1">cv. G1812</strain>
    </source>
</reference>
<sequence>MSSRKSSSYTQVHCTPCSRIHPINQLTCRLIPTHRVTE</sequence>
<evidence type="ECO:0000313" key="2">
    <source>
        <dbReference type="Proteomes" id="UP000015106"/>
    </source>
</evidence>
<dbReference type="AlphaFoldDB" id="A0A8R7UUK7"/>
<keyword evidence="2" id="KW-1185">Reference proteome</keyword>
<reference evidence="1" key="3">
    <citation type="submission" date="2022-06" db="UniProtKB">
        <authorList>
            <consortium name="EnsemblPlants"/>
        </authorList>
    </citation>
    <scope>IDENTIFICATION</scope>
</reference>
<dbReference type="Proteomes" id="UP000015106">
    <property type="component" value="Chromosome 6"/>
</dbReference>
<dbReference type="Gramene" id="TuG1812G0600001602.01.T01">
    <property type="protein sequence ID" value="TuG1812G0600001602.01.T01.cds473819"/>
    <property type="gene ID" value="TuG1812G0600001602.01"/>
</dbReference>
<name>A0A8R7UUK7_TRIUA</name>
<protein>
    <submittedName>
        <fullName evidence="1">Uncharacterized protein</fullName>
    </submittedName>
</protein>
<reference evidence="2" key="1">
    <citation type="journal article" date="2013" name="Nature">
        <title>Draft genome of the wheat A-genome progenitor Triticum urartu.</title>
        <authorList>
            <person name="Ling H.Q."/>
            <person name="Zhao S."/>
            <person name="Liu D."/>
            <person name="Wang J."/>
            <person name="Sun H."/>
            <person name="Zhang C."/>
            <person name="Fan H."/>
            <person name="Li D."/>
            <person name="Dong L."/>
            <person name="Tao Y."/>
            <person name="Gao C."/>
            <person name="Wu H."/>
            <person name="Li Y."/>
            <person name="Cui Y."/>
            <person name="Guo X."/>
            <person name="Zheng S."/>
            <person name="Wang B."/>
            <person name="Yu K."/>
            <person name="Liang Q."/>
            <person name="Yang W."/>
            <person name="Lou X."/>
            <person name="Chen J."/>
            <person name="Feng M."/>
            <person name="Jian J."/>
            <person name="Zhang X."/>
            <person name="Luo G."/>
            <person name="Jiang Y."/>
            <person name="Liu J."/>
            <person name="Wang Z."/>
            <person name="Sha Y."/>
            <person name="Zhang B."/>
            <person name="Wu H."/>
            <person name="Tang D."/>
            <person name="Shen Q."/>
            <person name="Xue P."/>
            <person name="Zou S."/>
            <person name="Wang X."/>
            <person name="Liu X."/>
            <person name="Wang F."/>
            <person name="Yang Y."/>
            <person name="An X."/>
            <person name="Dong Z."/>
            <person name="Zhang K."/>
            <person name="Zhang X."/>
            <person name="Luo M.C."/>
            <person name="Dvorak J."/>
            <person name="Tong Y."/>
            <person name="Wang J."/>
            <person name="Yang H."/>
            <person name="Li Z."/>
            <person name="Wang D."/>
            <person name="Zhang A."/>
            <person name="Wang J."/>
        </authorList>
    </citation>
    <scope>NUCLEOTIDE SEQUENCE</scope>
    <source>
        <strain evidence="2">cv. G1812</strain>
    </source>
</reference>
<accession>A0A8R7UUK7</accession>
<evidence type="ECO:0000313" key="1">
    <source>
        <dbReference type="EnsemblPlants" id="TuG1812G0600001602.01.T01.cds473819"/>
    </source>
</evidence>